<evidence type="ECO:0000256" key="2">
    <source>
        <dbReference type="ARBA" id="ARBA00022723"/>
    </source>
</evidence>
<dbReference type="eggNOG" id="ENOG502S1A6">
    <property type="taxonomic scope" value="Eukaryota"/>
</dbReference>
<keyword evidence="4" id="KW-0862">Zinc</keyword>
<dbReference type="CDD" id="cd07730">
    <property type="entry name" value="metallo-hydrolase-like_MBL-fold"/>
    <property type="match status" value="1"/>
</dbReference>
<dbReference type="PANTHER" id="PTHR42978">
    <property type="entry name" value="QUORUM-QUENCHING LACTONASE YTNP-RELATED-RELATED"/>
    <property type="match status" value="1"/>
</dbReference>
<sequence length="368" mass="40248">MASKLSTVGIPKGASAKVSIINNSFLWDFPVDNYIQPKVPGFDKFYMPTYSFLIENAQGRKVLFDFGLRKDWHNLPPEAQHEISGDGIKINVEKDVVDILLEGGVKGDEIEAVVFSHHHWDHIGDMARLPSKTDIIVGPGFSSAFLPGYPGNPESPILQTDYENHKLREINFSGPDVAATVAIGAFQGYDYFGDGSLYLVDAPGHSIGHICGLVRTSSGEGNDTFILMGADACHHNGEFRPSPWHPLPDSILPNPLTGSAVHPCPAAKWASHLENKGRSKEMAFFDIPDATAGAAYTHDVQASRKTISNVQDTDSGDDILVILAHDDSVRNIVDFFPKPLNDWKSKGWGVVSRWAFLKDLESACHESA</sequence>
<dbReference type="OMA" id="AYTPGYP"/>
<dbReference type="SUPFAM" id="SSF56281">
    <property type="entry name" value="Metallo-hydrolase/oxidoreductase"/>
    <property type="match status" value="1"/>
</dbReference>
<name>W3XE73_PESFW</name>
<dbReference type="GeneID" id="19267383"/>
<dbReference type="GO" id="GO:0046872">
    <property type="term" value="F:metal ion binding"/>
    <property type="evidence" value="ECO:0007669"/>
    <property type="project" value="UniProtKB-KW"/>
</dbReference>
<dbReference type="OrthoDB" id="10250730at2759"/>
<dbReference type="SMART" id="SM00849">
    <property type="entry name" value="Lactamase_B"/>
    <property type="match status" value="1"/>
</dbReference>
<evidence type="ECO:0000256" key="3">
    <source>
        <dbReference type="ARBA" id="ARBA00022801"/>
    </source>
</evidence>
<dbReference type="KEGG" id="pfy:PFICI_02370"/>
<feature type="domain" description="Metallo-beta-lactamase" evidence="5">
    <location>
        <begin position="48"/>
        <end position="272"/>
    </location>
</feature>
<evidence type="ECO:0000313" key="7">
    <source>
        <dbReference type="Proteomes" id="UP000030651"/>
    </source>
</evidence>
<evidence type="ECO:0000313" key="6">
    <source>
        <dbReference type="EMBL" id="ETS84345.1"/>
    </source>
</evidence>
<dbReference type="Proteomes" id="UP000030651">
    <property type="component" value="Unassembled WGS sequence"/>
</dbReference>
<evidence type="ECO:0000256" key="1">
    <source>
        <dbReference type="ARBA" id="ARBA00007749"/>
    </source>
</evidence>
<dbReference type="EMBL" id="KI912110">
    <property type="protein sequence ID" value="ETS84345.1"/>
    <property type="molecule type" value="Genomic_DNA"/>
</dbReference>
<gene>
    <name evidence="6" type="ORF">PFICI_02370</name>
</gene>
<dbReference type="GO" id="GO:0016787">
    <property type="term" value="F:hydrolase activity"/>
    <property type="evidence" value="ECO:0007669"/>
    <property type="project" value="UniProtKB-KW"/>
</dbReference>
<accession>W3XE73</accession>
<protein>
    <recommendedName>
        <fullName evidence="5">Metallo-beta-lactamase domain-containing protein</fullName>
    </recommendedName>
</protein>
<dbReference type="Gene3D" id="3.60.15.10">
    <property type="entry name" value="Ribonuclease Z/Hydroxyacylglutathione hydrolase-like"/>
    <property type="match status" value="1"/>
</dbReference>
<evidence type="ECO:0000256" key="4">
    <source>
        <dbReference type="ARBA" id="ARBA00022833"/>
    </source>
</evidence>
<organism evidence="6 7">
    <name type="scientific">Pestalotiopsis fici (strain W106-1 / CGMCC3.15140)</name>
    <dbReference type="NCBI Taxonomy" id="1229662"/>
    <lineage>
        <taxon>Eukaryota</taxon>
        <taxon>Fungi</taxon>
        <taxon>Dikarya</taxon>
        <taxon>Ascomycota</taxon>
        <taxon>Pezizomycotina</taxon>
        <taxon>Sordariomycetes</taxon>
        <taxon>Xylariomycetidae</taxon>
        <taxon>Amphisphaeriales</taxon>
        <taxon>Sporocadaceae</taxon>
        <taxon>Pestalotiopsis</taxon>
    </lineage>
</organism>
<dbReference type="Pfam" id="PF00753">
    <property type="entry name" value="Lactamase_B"/>
    <property type="match status" value="1"/>
</dbReference>
<dbReference type="HOGENOM" id="CLU_030571_1_0_1"/>
<dbReference type="PANTHER" id="PTHR42978:SF5">
    <property type="entry name" value="METALLO-BETA-LACTAMASE DOMAIN-CONTAINING PROTEIN"/>
    <property type="match status" value="1"/>
</dbReference>
<dbReference type="InParanoid" id="W3XE73"/>
<keyword evidence="2" id="KW-0479">Metal-binding</keyword>
<dbReference type="InterPro" id="IPR036866">
    <property type="entry name" value="RibonucZ/Hydroxyglut_hydro"/>
</dbReference>
<dbReference type="InterPro" id="IPR051013">
    <property type="entry name" value="MBL_superfamily_lactonases"/>
</dbReference>
<keyword evidence="7" id="KW-1185">Reference proteome</keyword>
<reference evidence="7" key="1">
    <citation type="journal article" date="2015" name="BMC Genomics">
        <title>Genomic and transcriptomic analysis of the endophytic fungus Pestalotiopsis fici reveals its lifestyle and high potential for synthesis of natural products.</title>
        <authorList>
            <person name="Wang X."/>
            <person name="Zhang X."/>
            <person name="Liu L."/>
            <person name="Xiang M."/>
            <person name="Wang W."/>
            <person name="Sun X."/>
            <person name="Che Y."/>
            <person name="Guo L."/>
            <person name="Liu G."/>
            <person name="Guo L."/>
            <person name="Wang C."/>
            <person name="Yin W.B."/>
            <person name="Stadler M."/>
            <person name="Zhang X."/>
            <person name="Liu X."/>
        </authorList>
    </citation>
    <scope>NUCLEOTIDE SEQUENCE [LARGE SCALE GENOMIC DNA]</scope>
    <source>
        <strain evidence="7">W106-1 / CGMCC3.15140</strain>
    </source>
</reference>
<comment type="similarity">
    <text evidence="1">Belongs to the metallo-beta-lactamase superfamily.</text>
</comment>
<keyword evidence="3" id="KW-0378">Hydrolase</keyword>
<proteinExistence type="inferred from homology"/>
<dbReference type="AlphaFoldDB" id="W3XE73"/>
<evidence type="ECO:0000259" key="5">
    <source>
        <dbReference type="SMART" id="SM00849"/>
    </source>
</evidence>
<dbReference type="InterPro" id="IPR001279">
    <property type="entry name" value="Metallo-B-lactamas"/>
</dbReference>
<dbReference type="RefSeq" id="XP_007829142.1">
    <property type="nucleotide sequence ID" value="XM_007830951.1"/>
</dbReference>